<dbReference type="EMBL" id="JACTNZ010000002">
    <property type="protein sequence ID" value="KAG5562535.1"/>
    <property type="molecule type" value="Genomic_DNA"/>
</dbReference>
<evidence type="ECO:0000313" key="2">
    <source>
        <dbReference type="Proteomes" id="UP000823749"/>
    </source>
</evidence>
<protein>
    <submittedName>
        <fullName evidence="1">Uncharacterized protein</fullName>
    </submittedName>
</protein>
<gene>
    <name evidence="1" type="ORF">RHGRI_005311</name>
</gene>
<sequence length="69" mass="8640">MTKLGDLRQKESMFWHQRSRVNWLKLGDKNTRFFFHLTTVHRRQRNQVVKLRDDSGAWQNERERERERV</sequence>
<dbReference type="Proteomes" id="UP000823749">
    <property type="component" value="Chromosome 2"/>
</dbReference>
<dbReference type="AlphaFoldDB" id="A0AAV6LCT9"/>
<evidence type="ECO:0000313" key="1">
    <source>
        <dbReference type="EMBL" id="KAG5562535.1"/>
    </source>
</evidence>
<comment type="caution">
    <text evidence="1">The sequence shown here is derived from an EMBL/GenBank/DDBJ whole genome shotgun (WGS) entry which is preliminary data.</text>
</comment>
<proteinExistence type="predicted"/>
<organism evidence="1 2">
    <name type="scientific">Rhododendron griersonianum</name>
    <dbReference type="NCBI Taxonomy" id="479676"/>
    <lineage>
        <taxon>Eukaryota</taxon>
        <taxon>Viridiplantae</taxon>
        <taxon>Streptophyta</taxon>
        <taxon>Embryophyta</taxon>
        <taxon>Tracheophyta</taxon>
        <taxon>Spermatophyta</taxon>
        <taxon>Magnoliopsida</taxon>
        <taxon>eudicotyledons</taxon>
        <taxon>Gunneridae</taxon>
        <taxon>Pentapetalae</taxon>
        <taxon>asterids</taxon>
        <taxon>Ericales</taxon>
        <taxon>Ericaceae</taxon>
        <taxon>Ericoideae</taxon>
        <taxon>Rhodoreae</taxon>
        <taxon>Rhododendron</taxon>
    </lineage>
</organism>
<keyword evidence="2" id="KW-1185">Reference proteome</keyword>
<accession>A0AAV6LCT9</accession>
<reference evidence="1" key="1">
    <citation type="submission" date="2020-08" db="EMBL/GenBank/DDBJ databases">
        <title>Plant Genome Project.</title>
        <authorList>
            <person name="Zhang R.-G."/>
        </authorList>
    </citation>
    <scope>NUCLEOTIDE SEQUENCE</scope>
    <source>
        <strain evidence="1">WSP0</strain>
        <tissue evidence="1">Leaf</tissue>
    </source>
</reference>
<name>A0AAV6LCT9_9ERIC</name>